<dbReference type="GO" id="GO:0030276">
    <property type="term" value="F:clathrin binding"/>
    <property type="evidence" value="ECO:0007669"/>
    <property type="project" value="InterPro"/>
</dbReference>
<evidence type="ECO:0000256" key="8">
    <source>
        <dbReference type="SAM" id="MobiDB-lite"/>
    </source>
</evidence>
<dbReference type="GO" id="GO:0030131">
    <property type="term" value="C:clathrin adaptor complex"/>
    <property type="evidence" value="ECO:0007669"/>
    <property type="project" value="InterPro"/>
</dbReference>
<evidence type="ECO:0000259" key="9">
    <source>
        <dbReference type="SMART" id="SM01020"/>
    </source>
</evidence>
<dbReference type="InParanoid" id="A0A0V0QX87"/>
<keyword evidence="11" id="KW-1185">Reference proteome</keyword>
<dbReference type="GO" id="GO:0006886">
    <property type="term" value="P:intracellular protein transport"/>
    <property type="evidence" value="ECO:0007669"/>
    <property type="project" value="InterPro"/>
</dbReference>
<evidence type="ECO:0000256" key="1">
    <source>
        <dbReference type="ARBA" id="ARBA00004308"/>
    </source>
</evidence>
<comment type="similarity">
    <text evidence="2 6">Belongs to the adaptor complexes large subunit family.</text>
</comment>
<evidence type="ECO:0000256" key="4">
    <source>
        <dbReference type="ARBA" id="ARBA00022927"/>
    </source>
</evidence>
<comment type="caution">
    <text evidence="10">The sequence shown here is derived from an EMBL/GenBank/DDBJ whole genome shotgun (WGS) entry which is preliminary data.</text>
</comment>
<dbReference type="OrthoDB" id="10254310at2759"/>
<evidence type="ECO:0000313" key="10">
    <source>
        <dbReference type="EMBL" id="KRX06804.1"/>
    </source>
</evidence>
<evidence type="ECO:0000256" key="6">
    <source>
        <dbReference type="PIRNR" id="PIRNR002291"/>
    </source>
</evidence>
<dbReference type="InterPro" id="IPR026739">
    <property type="entry name" value="AP_beta"/>
</dbReference>
<keyword evidence="3 6" id="KW-0813">Transport</keyword>
<proteinExistence type="inferred from homology"/>
<organism evidence="10 11">
    <name type="scientific">Pseudocohnilembus persalinus</name>
    <name type="common">Ciliate</name>
    <dbReference type="NCBI Taxonomy" id="266149"/>
    <lineage>
        <taxon>Eukaryota</taxon>
        <taxon>Sar</taxon>
        <taxon>Alveolata</taxon>
        <taxon>Ciliophora</taxon>
        <taxon>Intramacronucleata</taxon>
        <taxon>Oligohymenophorea</taxon>
        <taxon>Scuticociliatia</taxon>
        <taxon>Philasterida</taxon>
        <taxon>Pseudocohnilembidae</taxon>
        <taxon>Pseudocohnilembus</taxon>
    </lineage>
</organism>
<dbReference type="OMA" id="FIQRPTR"/>
<feature type="coiled-coil region" evidence="7">
    <location>
        <begin position="620"/>
        <end position="650"/>
    </location>
</feature>
<keyword evidence="4 6" id="KW-0653">Protein transport</keyword>
<evidence type="ECO:0000256" key="7">
    <source>
        <dbReference type="SAM" id="Coils"/>
    </source>
</evidence>
<dbReference type="Proteomes" id="UP000054937">
    <property type="component" value="Unassembled WGS sequence"/>
</dbReference>
<dbReference type="InterPro" id="IPR015151">
    <property type="entry name" value="B-adaptin_app_sub_C"/>
</dbReference>
<keyword evidence="5 6" id="KW-0472">Membrane</keyword>
<keyword evidence="7" id="KW-0175">Coiled coil</keyword>
<dbReference type="AlphaFoldDB" id="A0A0V0QX87"/>
<reference evidence="10 11" key="1">
    <citation type="journal article" date="2015" name="Sci. Rep.">
        <title>Genome of the facultative scuticociliatosis pathogen Pseudocohnilembus persalinus provides insight into its virulence through horizontal gene transfer.</title>
        <authorList>
            <person name="Xiong J."/>
            <person name="Wang G."/>
            <person name="Cheng J."/>
            <person name="Tian M."/>
            <person name="Pan X."/>
            <person name="Warren A."/>
            <person name="Jiang C."/>
            <person name="Yuan D."/>
            <person name="Miao W."/>
        </authorList>
    </citation>
    <scope>NUCLEOTIDE SEQUENCE [LARGE SCALE GENOMIC DNA]</scope>
    <source>
        <strain evidence="10">36N120E</strain>
    </source>
</reference>
<dbReference type="FunCoup" id="A0A0V0QX87">
    <property type="interactions" value="189"/>
</dbReference>
<feature type="compositionally biased region" description="Polar residues" evidence="8">
    <location>
        <begin position="1"/>
        <end position="36"/>
    </location>
</feature>
<dbReference type="SUPFAM" id="SSF48371">
    <property type="entry name" value="ARM repeat"/>
    <property type="match status" value="1"/>
</dbReference>
<dbReference type="Pfam" id="PF09066">
    <property type="entry name" value="B2-adapt-app_C"/>
    <property type="match status" value="1"/>
</dbReference>
<dbReference type="PANTHER" id="PTHR11134">
    <property type="entry name" value="ADAPTOR COMPLEX SUBUNIT BETA FAMILY MEMBER"/>
    <property type="match status" value="1"/>
</dbReference>
<evidence type="ECO:0000256" key="5">
    <source>
        <dbReference type="ARBA" id="ARBA00023136"/>
    </source>
</evidence>
<dbReference type="PIRSF" id="PIRSF002291">
    <property type="entry name" value="AP_complex_beta"/>
    <property type="match status" value="1"/>
</dbReference>
<evidence type="ECO:0000256" key="2">
    <source>
        <dbReference type="ARBA" id="ARBA00006613"/>
    </source>
</evidence>
<dbReference type="InterPro" id="IPR012295">
    <property type="entry name" value="TBP_dom_sf"/>
</dbReference>
<dbReference type="InterPro" id="IPR011989">
    <property type="entry name" value="ARM-like"/>
</dbReference>
<dbReference type="EMBL" id="LDAU01000091">
    <property type="protein sequence ID" value="KRX06804.1"/>
    <property type="molecule type" value="Genomic_DNA"/>
</dbReference>
<dbReference type="InterPro" id="IPR016024">
    <property type="entry name" value="ARM-type_fold"/>
</dbReference>
<comment type="subcellular location">
    <subcellularLocation>
        <location evidence="1">Endomembrane system</location>
    </subcellularLocation>
</comment>
<dbReference type="Gene3D" id="3.30.310.10">
    <property type="entry name" value="TATA-Binding Protein"/>
    <property type="match status" value="1"/>
</dbReference>
<feature type="region of interest" description="Disordered" evidence="8">
    <location>
        <begin position="1"/>
        <end position="44"/>
    </location>
</feature>
<name>A0A0V0QX87_PSEPJ</name>
<sequence>MKVHYNSQHSNSNTNQGAYKPNSNPKNTQSQSSTAKGGSKYFEGNKKGEVNELKQLLKNTVHEKDDKKRREIIKKVIAYMTLGIDVSRLFNEMCMHSYTNDQVAKKMIYLYLVNYAEQNQDDIVMAINTFQKDCGHKDPKIRSMALRSLCSLRFSGSFDYLLPAINTALIDIDSSVRKVAVLGCVKVFYVSPDTIKGNSDIIKQLYDMIKDKDPLVITNALSALQEILDKDFKITQKMIIYLLNRLKEFPEFSQSQIINLTATYTPKTEQETFDIMNLLDDRLKHSCCSIVLATIKVFLAFTKNYEHIISSVYQRVKAPLLTLVTSCEMSGQFEIAYIVLQNILFLVSKGGASHFEADYKQFYVKADETSYIKETKLSILENLANENNIGDLLNELGEYVTDVDYNMARNSIKTLGNIAIKIKDMAVPIIKQLSTFISMKREYITNQTVLKYPQYFSEIGDVINQTVDFISETESKIALYWILGEFGEHIPNSPYIIENLIVSEEFNESLDLKHVLLSSSIKLFLKRPPEMQQMLAQLFKNIMQNEQEDIDLKDRAAFYLRGMQHDINEFKNCFLDGEQPVIDDFTEDDEEIKAKDEFSFNSFAVLYKKAPEKYIKNYQYFAIQRKREAAEEEEQEVQKQQELQKESKFQSEQQEIDQNLNVDQNQLPQTEELNLLDINSDPVYNNQNTNNFENNNNIQQGIILDHLSENYYYDPDEFENQWEKLDDGASLTRMLNPDLQITEEDLDGLFKYYRIYSVATGEEDGVIKFFLYAHHTQSNNLVLIDAEFNFNDKSVTINIKCENEELTSQFSKFMEELLNYSQILNV</sequence>
<dbReference type="GO" id="GO:0016192">
    <property type="term" value="P:vesicle-mediated transport"/>
    <property type="evidence" value="ECO:0007669"/>
    <property type="project" value="InterPro"/>
</dbReference>
<dbReference type="InterPro" id="IPR002553">
    <property type="entry name" value="Clathrin/coatomer_adapt-like_N"/>
</dbReference>
<feature type="domain" description="Beta-adaptin appendage C-terminal subdomain" evidence="9">
    <location>
        <begin position="707"/>
        <end position="819"/>
    </location>
</feature>
<evidence type="ECO:0000313" key="11">
    <source>
        <dbReference type="Proteomes" id="UP000054937"/>
    </source>
</evidence>
<dbReference type="GO" id="GO:0012505">
    <property type="term" value="C:endomembrane system"/>
    <property type="evidence" value="ECO:0007669"/>
    <property type="project" value="UniProtKB-SubCell"/>
</dbReference>
<dbReference type="Gene3D" id="1.25.10.10">
    <property type="entry name" value="Leucine-rich Repeat Variant"/>
    <property type="match status" value="1"/>
</dbReference>
<dbReference type="SMART" id="SM01020">
    <property type="entry name" value="B2-adapt-app_C"/>
    <property type="match status" value="1"/>
</dbReference>
<evidence type="ECO:0000256" key="3">
    <source>
        <dbReference type="ARBA" id="ARBA00022448"/>
    </source>
</evidence>
<protein>
    <recommendedName>
        <fullName evidence="6">AP complex subunit beta</fullName>
    </recommendedName>
</protein>
<gene>
    <name evidence="10" type="ORF">PPERSA_11449</name>
</gene>
<dbReference type="InterPro" id="IPR016342">
    <property type="entry name" value="AP_complex_bsu_1_2_4"/>
</dbReference>
<dbReference type="Pfam" id="PF01602">
    <property type="entry name" value="Adaptin_N"/>
    <property type="match status" value="1"/>
</dbReference>
<accession>A0A0V0QX87</accession>